<dbReference type="Gene3D" id="3.30.710.10">
    <property type="entry name" value="Potassium Channel Kv1.1, Chain A"/>
    <property type="match status" value="1"/>
</dbReference>
<protein>
    <recommendedName>
        <fullName evidence="1">BTB domain-containing protein</fullName>
    </recommendedName>
</protein>
<feature type="non-terminal residue" evidence="2">
    <location>
        <position position="1"/>
    </location>
</feature>
<comment type="caution">
    <text evidence="2">The sequence shown here is derived from an EMBL/GenBank/DDBJ whole genome shotgun (WGS) entry which is preliminary data.</text>
</comment>
<dbReference type="SMART" id="SM00225">
    <property type="entry name" value="BTB"/>
    <property type="match status" value="1"/>
</dbReference>
<keyword evidence="3" id="KW-1185">Reference proteome</keyword>
<dbReference type="InterPro" id="IPR011333">
    <property type="entry name" value="SKP1/BTB/POZ_sf"/>
</dbReference>
<gene>
    <name evidence="2" type="ORF">DFH08DRAFT_698470</name>
</gene>
<accession>A0AAD7ERP0</accession>
<reference evidence="2" key="1">
    <citation type="submission" date="2023-03" db="EMBL/GenBank/DDBJ databases">
        <title>Massive genome expansion in bonnet fungi (Mycena s.s.) driven by repeated elements and novel gene families across ecological guilds.</title>
        <authorList>
            <consortium name="Lawrence Berkeley National Laboratory"/>
            <person name="Harder C.B."/>
            <person name="Miyauchi S."/>
            <person name="Viragh M."/>
            <person name="Kuo A."/>
            <person name="Thoen E."/>
            <person name="Andreopoulos B."/>
            <person name="Lu D."/>
            <person name="Skrede I."/>
            <person name="Drula E."/>
            <person name="Henrissat B."/>
            <person name="Morin E."/>
            <person name="Kohler A."/>
            <person name="Barry K."/>
            <person name="LaButti K."/>
            <person name="Morin E."/>
            <person name="Salamov A."/>
            <person name="Lipzen A."/>
            <person name="Mereny Z."/>
            <person name="Hegedus B."/>
            <person name="Baldrian P."/>
            <person name="Stursova M."/>
            <person name="Weitz H."/>
            <person name="Taylor A."/>
            <person name="Grigoriev I.V."/>
            <person name="Nagy L.G."/>
            <person name="Martin F."/>
            <person name="Kauserud H."/>
        </authorList>
    </citation>
    <scope>NUCLEOTIDE SEQUENCE</scope>
    <source>
        <strain evidence="2">CBHHK002</strain>
    </source>
</reference>
<dbReference type="Proteomes" id="UP001218218">
    <property type="component" value="Unassembled WGS sequence"/>
</dbReference>
<dbReference type="SUPFAM" id="SSF54695">
    <property type="entry name" value="POZ domain"/>
    <property type="match status" value="1"/>
</dbReference>
<name>A0AAD7ERP0_9AGAR</name>
<evidence type="ECO:0000259" key="1">
    <source>
        <dbReference type="PROSITE" id="PS50097"/>
    </source>
</evidence>
<dbReference type="EMBL" id="JARIHO010000017">
    <property type="protein sequence ID" value="KAJ7348267.1"/>
    <property type="molecule type" value="Genomic_DNA"/>
</dbReference>
<dbReference type="AlphaFoldDB" id="A0AAD7ERP0"/>
<dbReference type="InterPro" id="IPR000210">
    <property type="entry name" value="BTB/POZ_dom"/>
</dbReference>
<dbReference type="Pfam" id="PF00651">
    <property type="entry name" value="BTB"/>
    <property type="match status" value="1"/>
</dbReference>
<proteinExistence type="predicted"/>
<dbReference type="PROSITE" id="PS50097">
    <property type="entry name" value="BTB"/>
    <property type="match status" value="1"/>
</dbReference>
<evidence type="ECO:0000313" key="2">
    <source>
        <dbReference type="EMBL" id="KAJ7348267.1"/>
    </source>
</evidence>
<sequence>APFDCPDEDLVLGSAEGVDFRVHRAILATASPFFRIMLSLPPMDNHPGVAPVVPVTETAPVLDRLLRFRYPGAEPLLADVETLDNLRETLKLLLFKYHMLFIAPRGKDRLRTYTEAQPLSVFSLACRYGWADVAIDAARFSLKLRLRFFDHPSPAELKYTSADTFYSLLSYHSRCGVAASAVTELSWYSVGPEVWFSCPACPFKIVKVGLDTRALPELFLAYLRDAAKLISSHPGSSVEDPKLVHNAVHKMVECTHCRYTLAHLCYCSFDLGAKFIGDKGLQMLPSDYSLIHLPQMELKLAALK</sequence>
<feature type="domain" description="BTB" evidence="1">
    <location>
        <begin position="8"/>
        <end position="78"/>
    </location>
</feature>
<evidence type="ECO:0000313" key="3">
    <source>
        <dbReference type="Proteomes" id="UP001218218"/>
    </source>
</evidence>
<organism evidence="2 3">
    <name type="scientific">Mycena albidolilacea</name>
    <dbReference type="NCBI Taxonomy" id="1033008"/>
    <lineage>
        <taxon>Eukaryota</taxon>
        <taxon>Fungi</taxon>
        <taxon>Dikarya</taxon>
        <taxon>Basidiomycota</taxon>
        <taxon>Agaricomycotina</taxon>
        <taxon>Agaricomycetes</taxon>
        <taxon>Agaricomycetidae</taxon>
        <taxon>Agaricales</taxon>
        <taxon>Marasmiineae</taxon>
        <taxon>Mycenaceae</taxon>
        <taxon>Mycena</taxon>
    </lineage>
</organism>